<evidence type="ECO:0000313" key="2">
    <source>
        <dbReference type="EMBL" id="ANB13350.1"/>
    </source>
</evidence>
<dbReference type="OrthoDB" id="248495at2759"/>
<dbReference type="GO" id="GO:0051754">
    <property type="term" value="P:meiotic sister chromatid cohesion, centromeric"/>
    <property type="evidence" value="ECO:0007669"/>
    <property type="project" value="TreeGrafter"/>
</dbReference>
<dbReference type="GeneID" id="30033460"/>
<dbReference type="PANTHER" id="PTHR14030:SF4">
    <property type="entry name" value="BUB1 KINASE, ISOFORM A-RELATED"/>
    <property type="match status" value="1"/>
</dbReference>
<dbReference type="SMART" id="SM00777">
    <property type="entry name" value="Mad3_BUB1_I"/>
    <property type="match status" value="1"/>
</dbReference>
<organism evidence="2 3">
    <name type="scientific">Sugiyamaella lignohabitans</name>
    <dbReference type="NCBI Taxonomy" id="796027"/>
    <lineage>
        <taxon>Eukaryota</taxon>
        <taxon>Fungi</taxon>
        <taxon>Dikarya</taxon>
        <taxon>Ascomycota</taxon>
        <taxon>Saccharomycotina</taxon>
        <taxon>Dipodascomycetes</taxon>
        <taxon>Dipodascales</taxon>
        <taxon>Trichomonascaceae</taxon>
        <taxon>Sugiyamaella</taxon>
    </lineage>
</organism>
<proteinExistence type="predicted"/>
<dbReference type="Pfam" id="PF08311">
    <property type="entry name" value="Mad3_BUB1_I"/>
    <property type="match status" value="1"/>
</dbReference>
<dbReference type="EMBL" id="CP014501">
    <property type="protein sequence ID" value="ANB13350.1"/>
    <property type="molecule type" value="Genomic_DNA"/>
</dbReference>
<evidence type="ECO:0000313" key="3">
    <source>
        <dbReference type="Proteomes" id="UP000189580"/>
    </source>
</evidence>
<dbReference type="InterPro" id="IPR015661">
    <property type="entry name" value="Bub1/Mad3"/>
</dbReference>
<dbReference type="Gene3D" id="1.25.40.430">
    <property type="match status" value="1"/>
</dbReference>
<dbReference type="GO" id="GO:0005634">
    <property type="term" value="C:nucleus"/>
    <property type="evidence" value="ECO:0007669"/>
    <property type="project" value="TreeGrafter"/>
</dbReference>
<dbReference type="PROSITE" id="PS51489">
    <property type="entry name" value="BUB1_N"/>
    <property type="match status" value="1"/>
</dbReference>
<feature type="domain" description="BUB1 N-terminal" evidence="1">
    <location>
        <begin position="64"/>
        <end position="225"/>
    </location>
</feature>
<sequence>MSIIPSAQLEGQVGSSIVQFSDIEDYKENIQPLREGRSAQSLANALAVTPLQAKDLRSPERQEFEKRISEASELDDPIEPYLEYIKWINNAFPQGQTSDSGLVNILERCTSQFRDASFYKDDPRYLKVWMQYAKYSDAPKEIFTYLARKEIGKNLSLFYEEYASYLEVNNCKNQANEVYQIGISVNARPLERLKRRYSEFSERLARNPPDANEPSSPVLPIIRPALALKGGPLSADPIPASVPSFNDGGVIPAKSKLQVFSDTTDSSSKATSSGGWDSIGSLASRKKENVIQPTSWTGQTLPTQGDYNVKKTLSVFKDTVSKELNIHLLGGFKLTKERHQCQESAKNA</sequence>
<evidence type="ECO:0000259" key="1">
    <source>
        <dbReference type="PROSITE" id="PS51489"/>
    </source>
</evidence>
<gene>
    <name evidence="2" type="primary">MAD3</name>
    <name evidence="2" type="ORF">AWJ20_1636</name>
</gene>
<dbReference type="FunFam" id="1.25.40.430:FF:000003">
    <property type="entry name" value="Checkpoint serine/threonine-protein kinase BUB1"/>
    <property type="match status" value="1"/>
</dbReference>
<accession>A0A167DVT8</accession>
<dbReference type="PANTHER" id="PTHR14030">
    <property type="entry name" value="MITOTIC CHECKPOINT SERINE/THREONINE-PROTEIN KINASE BUB1"/>
    <property type="match status" value="1"/>
</dbReference>
<dbReference type="RefSeq" id="XP_018735827.1">
    <property type="nucleotide sequence ID" value="XM_018878533.1"/>
</dbReference>
<protein>
    <submittedName>
        <fullName evidence="2">Mad3p</fullName>
    </submittedName>
</protein>
<dbReference type="AlphaFoldDB" id="A0A167DVT8"/>
<name>A0A167DVT8_9ASCO</name>
<dbReference type="GO" id="GO:0004672">
    <property type="term" value="F:protein kinase activity"/>
    <property type="evidence" value="ECO:0007669"/>
    <property type="project" value="TreeGrafter"/>
</dbReference>
<keyword evidence="3" id="KW-1185">Reference proteome</keyword>
<dbReference type="KEGG" id="slb:AWJ20_1636"/>
<dbReference type="InterPro" id="IPR013212">
    <property type="entry name" value="Mad3/Bub1_I"/>
</dbReference>
<dbReference type="GO" id="GO:0007094">
    <property type="term" value="P:mitotic spindle assembly checkpoint signaling"/>
    <property type="evidence" value="ECO:0007669"/>
    <property type="project" value="InterPro"/>
</dbReference>
<dbReference type="GO" id="GO:0032991">
    <property type="term" value="C:protein-containing complex"/>
    <property type="evidence" value="ECO:0007669"/>
    <property type="project" value="UniProtKB-ARBA"/>
</dbReference>
<reference evidence="2 3" key="1">
    <citation type="submission" date="2016-02" db="EMBL/GenBank/DDBJ databases">
        <title>Complete genome sequence and transcriptome regulation of the pentose utilising yeast Sugiyamaella lignohabitans.</title>
        <authorList>
            <person name="Bellasio M."/>
            <person name="Peymann A."/>
            <person name="Valli M."/>
            <person name="Sipitzky M."/>
            <person name="Graf A."/>
            <person name="Sauer M."/>
            <person name="Marx H."/>
            <person name="Mattanovich D."/>
        </authorList>
    </citation>
    <scope>NUCLEOTIDE SEQUENCE [LARGE SCALE GENOMIC DNA]</scope>
    <source>
        <strain evidence="2 3">CBS 10342</strain>
    </source>
</reference>
<dbReference type="Proteomes" id="UP000189580">
    <property type="component" value="Chromosome a"/>
</dbReference>